<evidence type="ECO:0000256" key="10">
    <source>
        <dbReference type="ARBA" id="ARBA00022842"/>
    </source>
</evidence>
<reference evidence="16 17" key="1">
    <citation type="journal article" date="2021" name="Elife">
        <title>Chloroplast acquisition without the gene transfer in kleptoplastic sea slugs, Plakobranchus ocellatus.</title>
        <authorList>
            <person name="Maeda T."/>
            <person name="Takahashi S."/>
            <person name="Yoshida T."/>
            <person name="Shimamura S."/>
            <person name="Takaki Y."/>
            <person name="Nagai Y."/>
            <person name="Toyoda A."/>
            <person name="Suzuki Y."/>
            <person name="Arimoto A."/>
            <person name="Ishii H."/>
            <person name="Satoh N."/>
            <person name="Nishiyama T."/>
            <person name="Hasebe M."/>
            <person name="Maruyama T."/>
            <person name="Minagawa J."/>
            <person name="Obokata J."/>
            <person name="Shigenobu S."/>
        </authorList>
    </citation>
    <scope>NUCLEOTIDE SEQUENCE [LARGE SCALE GENOMIC DNA]</scope>
</reference>
<keyword evidence="8" id="KW-0378">Hydrolase</keyword>
<dbReference type="InterPro" id="IPR004659">
    <property type="entry name" value="RNase_E/G"/>
</dbReference>
<dbReference type="SUPFAM" id="SSF51730">
    <property type="entry name" value="FAD-linked oxidoreductase"/>
    <property type="match status" value="1"/>
</dbReference>
<keyword evidence="6" id="KW-0285">Flavoprotein</keyword>
<dbReference type="InterPro" id="IPR029041">
    <property type="entry name" value="FAD-linked_oxidoreductase-like"/>
</dbReference>
<evidence type="ECO:0000256" key="1">
    <source>
        <dbReference type="ARBA" id="ARBA00001946"/>
    </source>
</evidence>
<evidence type="ECO:0000256" key="2">
    <source>
        <dbReference type="ARBA" id="ARBA00001974"/>
    </source>
</evidence>
<dbReference type="PANTHER" id="PTHR30001">
    <property type="entry name" value="RIBONUCLEASE"/>
    <property type="match status" value="1"/>
</dbReference>
<dbReference type="Gene3D" id="3.20.20.220">
    <property type="match status" value="1"/>
</dbReference>
<evidence type="ECO:0000259" key="15">
    <source>
        <dbReference type="Pfam" id="PF10150"/>
    </source>
</evidence>
<proteinExistence type="inferred from homology"/>
<dbReference type="InterPro" id="IPR003171">
    <property type="entry name" value="Mehydrof_redctse-like"/>
</dbReference>
<dbReference type="SUPFAM" id="SSF52833">
    <property type="entry name" value="Thioredoxin-like"/>
    <property type="match status" value="1"/>
</dbReference>
<dbReference type="GO" id="GO:0016787">
    <property type="term" value="F:hydrolase activity"/>
    <property type="evidence" value="ECO:0007669"/>
    <property type="project" value="UniProtKB-KW"/>
</dbReference>
<keyword evidence="12" id="KW-0560">Oxidoreductase</keyword>
<protein>
    <submittedName>
        <fullName evidence="16">Methylenetetrahydrofolate reductase</fullName>
    </submittedName>
</protein>
<keyword evidence="7" id="KW-0479">Metal-binding</keyword>
<dbReference type="EMBL" id="BMAT01004790">
    <property type="protein sequence ID" value="GFR80709.1"/>
    <property type="molecule type" value="Genomic_DNA"/>
</dbReference>
<keyword evidence="9" id="KW-0274">FAD</keyword>
<dbReference type="InterPro" id="IPR003782">
    <property type="entry name" value="SCO1/SenC"/>
</dbReference>
<comment type="cofactor">
    <cofactor evidence="1">
        <name>Mg(2+)</name>
        <dbReference type="ChEBI" id="CHEBI:18420"/>
    </cofactor>
</comment>
<sequence>MKVTEHIQNAGGKTLFSFEIIPPLKGKNIKELYDNIDPLMEFTPPFIDVTTSREEYVYLQKGDLLEKKITRMRPGTLGICASIKHKYNVDTVPHVLCGGFTKEETEYLLVDCHYLGITNVMALRGDSMKGDQYFIPTKGGNKHAIDLVGQISNLNRGKYLHNVMEVDMTTNFCVGVAGYPEKHIESPSLKTDLKRLKEKVDAGADYVVTQMFFDNFKYIEFLKTAREMGIEIPIIPGIKPIATKQHLRVLPQVFKIDIPEMLVTEVEKCRDNKQIRVNKELIIRANSSSIDFALLQAGKLVELHKQSREMELSVGDILFAKVRRVVSGLSAAFVDVGSYDKEGFLHYTDLGPNIRSSLIFLDRVISSKIKNGTIPDDLLCQKAQGKDGDISEVLKSKQNILVQIVKEPISTKGPRLSGEISIAGRYLILVPFSDKVTTSQKINSLSESKRLKQLIKSIKPKGFGVIIRTAAVDKKVADLDSDMSALHEKWVEMCKKLPKVSQPTKVLREVEKAFSIIRDIFDDTFSGIYVDNKALFGQVKSYVGEIDPDKACIVKHFNSIIPIFEKFGIERQIKASFGRIVMMHKGAYLVIEHTEALHVIDVNSGGRSNKSKTQQDTALSVNLVAAEEIAKQLRLRDMGEEDTPKLLKQYAEKHGAIPGKWNLLTGGKAQIYDLARKSYLVAKKGKDKGDFIHTENIVLVDKKKRIRGFYNGTKEEEVKKLIADISILGKE</sequence>
<dbReference type="InterPro" id="IPR036249">
    <property type="entry name" value="Thioredoxin-like_sf"/>
</dbReference>
<dbReference type="Proteomes" id="UP000762676">
    <property type="component" value="Unassembled WGS sequence"/>
</dbReference>
<keyword evidence="10" id="KW-0460">Magnesium</keyword>
<dbReference type="CDD" id="cd00537">
    <property type="entry name" value="MTHFR"/>
    <property type="match status" value="1"/>
</dbReference>
<dbReference type="GO" id="GO:0006555">
    <property type="term" value="P:methionine metabolic process"/>
    <property type="evidence" value="ECO:0007669"/>
    <property type="project" value="InterPro"/>
</dbReference>
<comment type="function">
    <text evidence="13">Involved in intercistronic processing of primary transcripts from chloroplast operons. The endonucleolytic activity of the enzyme depends on the number of phosphates at the 5' end, is inhibited by structured RNA, and preferentially cleaves A/U-rich sequences.</text>
</comment>
<dbReference type="SUPFAM" id="SSF50249">
    <property type="entry name" value="Nucleic acid-binding proteins"/>
    <property type="match status" value="1"/>
</dbReference>
<comment type="pathway">
    <text evidence="3 14">One-carbon metabolism; tetrahydrofolate interconversion.</text>
</comment>
<comment type="similarity">
    <text evidence="4">Belongs to the RNase E/G family.</text>
</comment>
<dbReference type="AlphaFoldDB" id="A0AAV4G609"/>
<evidence type="ECO:0000256" key="3">
    <source>
        <dbReference type="ARBA" id="ARBA00004777"/>
    </source>
</evidence>
<comment type="caution">
    <text evidence="16">The sequence shown here is derived from an EMBL/GenBank/DDBJ whole genome shotgun (WGS) entry which is preliminary data.</text>
</comment>
<dbReference type="Pfam" id="PF10150">
    <property type="entry name" value="RNase_E_G"/>
    <property type="match status" value="1"/>
</dbReference>
<dbReference type="Gene3D" id="2.40.50.140">
    <property type="entry name" value="Nucleic acid-binding proteins"/>
    <property type="match status" value="1"/>
</dbReference>
<dbReference type="Pfam" id="PF02630">
    <property type="entry name" value="SCO1-SenC"/>
    <property type="match status" value="1"/>
</dbReference>
<dbReference type="Pfam" id="PF02219">
    <property type="entry name" value="MTHFR"/>
    <property type="match status" value="1"/>
</dbReference>
<dbReference type="InterPro" id="IPR012340">
    <property type="entry name" value="NA-bd_OB-fold"/>
</dbReference>
<keyword evidence="17" id="KW-1185">Reference proteome</keyword>
<evidence type="ECO:0000313" key="16">
    <source>
        <dbReference type="EMBL" id="GFR80709.1"/>
    </source>
</evidence>
<evidence type="ECO:0000256" key="9">
    <source>
        <dbReference type="ARBA" id="ARBA00022827"/>
    </source>
</evidence>
<dbReference type="GO" id="GO:0046872">
    <property type="term" value="F:metal ion binding"/>
    <property type="evidence" value="ECO:0007669"/>
    <property type="project" value="UniProtKB-KW"/>
</dbReference>
<accession>A0AAV4G609</accession>
<dbReference type="InterPro" id="IPR019307">
    <property type="entry name" value="RNA-bd_AU-1/RNase_E/G"/>
</dbReference>
<keyword evidence="11" id="KW-0694">RNA-binding</keyword>
<evidence type="ECO:0000256" key="5">
    <source>
        <dbReference type="ARBA" id="ARBA00010996"/>
    </source>
</evidence>
<organism evidence="16 17">
    <name type="scientific">Elysia marginata</name>
    <dbReference type="NCBI Taxonomy" id="1093978"/>
    <lineage>
        <taxon>Eukaryota</taxon>
        <taxon>Metazoa</taxon>
        <taxon>Spiralia</taxon>
        <taxon>Lophotrochozoa</taxon>
        <taxon>Mollusca</taxon>
        <taxon>Gastropoda</taxon>
        <taxon>Heterobranchia</taxon>
        <taxon>Euthyneura</taxon>
        <taxon>Panpulmonata</taxon>
        <taxon>Sacoglossa</taxon>
        <taxon>Placobranchoidea</taxon>
        <taxon>Plakobranchidae</taxon>
        <taxon>Elysia</taxon>
    </lineage>
</organism>
<gene>
    <name evidence="16" type="ORF">ElyMa_002322700</name>
</gene>
<dbReference type="GO" id="GO:0005737">
    <property type="term" value="C:cytoplasm"/>
    <property type="evidence" value="ECO:0007669"/>
    <property type="project" value="TreeGrafter"/>
</dbReference>
<dbReference type="Gene3D" id="3.40.30.10">
    <property type="entry name" value="Glutaredoxin"/>
    <property type="match status" value="1"/>
</dbReference>
<evidence type="ECO:0000256" key="13">
    <source>
        <dbReference type="ARBA" id="ARBA00023436"/>
    </source>
</evidence>
<comment type="similarity">
    <text evidence="5">Belongs to the SCO1/2 family.</text>
</comment>
<evidence type="ECO:0000256" key="7">
    <source>
        <dbReference type="ARBA" id="ARBA00022723"/>
    </source>
</evidence>
<evidence type="ECO:0000256" key="4">
    <source>
        <dbReference type="ARBA" id="ARBA00005522"/>
    </source>
</evidence>
<comment type="cofactor">
    <cofactor evidence="2">
        <name>FAD</name>
        <dbReference type="ChEBI" id="CHEBI:57692"/>
    </cofactor>
</comment>
<evidence type="ECO:0000256" key="14">
    <source>
        <dbReference type="RuleBase" id="RU004254"/>
    </source>
</evidence>
<evidence type="ECO:0000256" key="12">
    <source>
        <dbReference type="ARBA" id="ARBA00023002"/>
    </source>
</evidence>
<evidence type="ECO:0000256" key="6">
    <source>
        <dbReference type="ARBA" id="ARBA00022630"/>
    </source>
</evidence>
<dbReference type="GO" id="GO:0004489">
    <property type="term" value="F:methylenetetrahydrofolate reductase [NAD(P)H] activity"/>
    <property type="evidence" value="ECO:0007669"/>
    <property type="project" value="InterPro"/>
</dbReference>
<dbReference type="GO" id="GO:0006364">
    <property type="term" value="P:rRNA processing"/>
    <property type="evidence" value="ECO:0007669"/>
    <property type="project" value="TreeGrafter"/>
</dbReference>
<dbReference type="GO" id="GO:0004540">
    <property type="term" value="F:RNA nuclease activity"/>
    <property type="evidence" value="ECO:0007669"/>
    <property type="project" value="InterPro"/>
</dbReference>
<dbReference type="CDD" id="cd04453">
    <property type="entry name" value="S1_RNase_E"/>
    <property type="match status" value="1"/>
</dbReference>
<evidence type="ECO:0000256" key="11">
    <source>
        <dbReference type="ARBA" id="ARBA00022884"/>
    </source>
</evidence>
<evidence type="ECO:0000256" key="8">
    <source>
        <dbReference type="ARBA" id="ARBA00022801"/>
    </source>
</evidence>
<dbReference type="GO" id="GO:0003723">
    <property type="term" value="F:RNA binding"/>
    <property type="evidence" value="ECO:0007669"/>
    <property type="project" value="UniProtKB-KW"/>
</dbReference>
<dbReference type="PANTHER" id="PTHR30001:SF0">
    <property type="entry name" value="RIBONUCLEASE G"/>
    <property type="match status" value="1"/>
</dbReference>
<name>A0AAV4G609_9GAST</name>
<evidence type="ECO:0000313" key="17">
    <source>
        <dbReference type="Proteomes" id="UP000762676"/>
    </source>
</evidence>
<feature type="domain" description="RNA-binding protein AU-1/Ribonuclease E/G" evidence="15">
    <location>
        <begin position="421"/>
        <end position="639"/>
    </location>
</feature>